<keyword evidence="2" id="KW-0732">Signal</keyword>
<reference evidence="4 5" key="1">
    <citation type="journal article" date="2014" name="Genome Biol. Evol.">
        <title>The secreted proteins of Achlya hypogyna and Thraustotheca clavata identify the ancestral oomycete secretome and reveal gene acquisitions by horizontal gene transfer.</title>
        <authorList>
            <person name="Misner I."/>
            <person name="Blouin N."/>
            <person name="Leonard G."/>
            <person name="Richards T.A."/>
            <person name="Lane C.E."/>
        </authorList>
    </citation>
    <scope>NUCLEOTIDE SEQUENCE [LARGE SCALE GENOMIC DNA]</scope>
    <source>
        <strain evidence="4 5">ATCC 48635</strain>
    </source>
</reference>
<feature type="domain" description="Niemann-Pick C1 N-terminal" evidence="3">
    <location>
        <begin position="69"/>
        <end position="307"/>
    </location>
</feature>
<dbReference type="GO" id="GO:0016020">
    <property type="term" value="C:membrane"/>
    <property type="evidence" value="ECO:0007669"/>
    <property type="project" value="TreeGrafter"/>
</dbReference>
<dbReference type="STRING" id="1202772.A0A1V9ZEP9"/>
<dbReference type="OrthoDB" id="6510177at2759"/>
<sequence>MAMRGVLTCALASLWLAGYVRASGCVMTQDCVNPGNIPDYDDCIPKALANVTAPRPMRGDGWAIVTGGGACSADSDCHKGTCVDKSCVCQNDGVTAGAHCDDFAIQCPEYKESACCSWQQNRALADNFKLIATMFGRNTAGGCDACAANMMRMWCGLVCAPNQADFMKMHLPYPSNNRRMDSMTGKDNVKVLEMNVNLAKPFTCDLFDSCKHTAIASMSDAFKSSLGFLNYQGQTGAVGHGEYLFFNFGHNASYFNTPALRCDNYSQVLSPEIFDALPAQAKLLPSMADPLAAKQCPCGACRATCSSSSGASDHLVLVDNPISFWTGFDGALVGAVYACIAVFTALLYWKHRND</sequence>
<name>A0A1V9ZEP9_ACHHY</name>
<dbReference type="AlphaFoldDB" id="A0A1V9ZEP9"/>
<evidence type="ECO:0000256" key="2">
    <source>
        <dbReference type="SAM" id="SignalP"/>
    </source>
</evidence>
<dbReference type="Proteomes" id="UP000243579">
    <property type="component" value="Unassembled WGS sequence"/>
</dbReference>
<dbReference type="Pfam" id="PF16414">
    <property type="entry name" value="NPC1_N"/>
    <property type="match status" value="1"/>
</dbReference>
<organism evidence="4 5">
    <name type="scientific">Achlya hypogyna</name>
    <name type="common">Oomycete</name>
    <name type="synonym">Protoachlya hypogyna</name>
    <dbReference type="NCBI Taxonomy" id="1202772"/>
    <lineage>
        <taxon>Eukaryota</taxon>
        <taxon>Sar</taxon>
        <taxon>Stramenopiles</taxon>
        <taxon>Oomycota</taxon>
        <taxon>Saprolegniomycetes</taxon>
        <taxon>Saprolegniales</taxon>
        <taxon>Achlyaceae</taxon>
        <taxon>Achlya</taxon>
    </lineage>
</organism>
<evidence type="ECO:0000256" key="1">
    <source>
        <dbReference type="SAM" id="Phobius"/>
    </source>
</evidence>
<feature type="chain" id="PRO_5011986243" description="Niemann-Pick C1 N-terminal domain-containing protein" evidence="2">
    <location>
        <begin position="23"/>
        <end position="354"/>
    </location>
</feature>
<dbReference type="GO" id="GO:0015918">
    <property type="term" value="P:sterol transport"/>
    <property type="evidence" value="ECO:0007669"/>
    <property type="project" value="TreeGrafter"/>
</dbReference>
<evidence type="ECO:0000313" key="5">
    <source>
        <dbReference type="Proteomes" id="UP000243579"/>
    </source>
</evidence>
<dbReference type="EMBL" id="JNBR01000144">
    <property type="protein sequence ID" value="OQR96469.1"/>
    <property type="molecule type" value="Genomic_DNA"/>
</dbReference>
<comment type="caution">
    <text evidence="4">The sequence shown here is derived from an EMBL/GenBank/DDBJ whole genome shotgun (WGS) entry which is preliminary data.</text>
</comment>
<evidence type="ECO:0000313" key="4">
    <source>
        <dbReference type="EMBL" id="OQR96469.1"/>
    </source>
</evidence>
<protein>
    <recommendedName>
        <fullName evidence="3">Niemann-Pick C1 N-terminal domain-containing protein</fullName>
    </recommendedName>
</protein>
<keyword evidence="1" id="KW-1133">Transmembrane helix</keyword>
<accession>A0A1V9ZEP9</accession>
<keyword evidence="1" id="KW-0472">Membrane</keyword>
<proteinExistence type="predicted"/>
<feature type="transmembrane region" description="Helical" evidence="1">
    <location>
        <begin position="324"/>
        <end position="349"/>
    </location>
</feature>
<feature type="signal peptide" evidence="2">
    <location>
        <begin position="1"/>
        <end position="22"/>
    </location>
</feature>
<dbReference type="PANTHER" id="PTHR45727:SF9">
    <property type="entry name" value="SSD DOMAIN-CONTAINING PROTEIN"/>
    <property type="match status" value="1"/>
</dbReference>
<dbReference type="GO" id="GO:0032934">
    <property type="term" value="F:sterol binding"/>
    <property type="evidence" value="ECO:0007669"/>
    <property type="project" value="TreeGrafter"/>
</dbReference>
<evidence type="ECO:0000259" key="3">
    <source>
        <dbReference type="Pfam" id="PF16414"/>
    </source>
</evidence>
<keyword evidence="1" id="KW-0812">Transmembrane</keyword>
<gene>
    <name evidence="4" type="ORF">ACHHYP_15780</name>
</gene>
<keyword evidence="5" id="KW-1185">Reference proteome</keyword>
<dbReference type="InterPro" id="IPR032190">
    <property type="entry name" value="NPC1_N"/>
</dbReference>
<dbReference type="PANTHER" id="PTHR45727">
    <property type="entry name" value="NPC INTRACELLULAR CHOLESTEROL TRANSPORTER 1"/>
    <property type="match status" value="1"/>
</dbReference>